<feature type="domain" description="CUB" evidence="3">
    <location>
        <begin position="52"/>
        <end position="174"/>
    </location>
</feature>
<dbReference type="PROSITE" id="PS01180">
    <property type="entry name" value="CUB"/>
    <property type="match status" value="1"/>
</dbReference>
<keyword evidence="5" id="KW-1185">Reference proteome</keyword>
<comment type="caution">
    <text evidence="2">Lacks conserved residue(s) required for the propagation of feature annotation.</text>
</comment>
<evidence type="ECO:0000259" key="3">
    <source>
        <dbReference type="PROSITE" id="PS01180"/>
    </source>
</evidence>
<evidence type="ECO:0000256" key="1">
    <source>
        <dbReference type="ARBA" id="ARBA00023157"/>
    </source>
</evidence>
<dbReference type="Proteomes" id="UP000054047">
    <property type="component" value="Unassembled WGS sequence"/>
</dbReference>
<dbReference type="EMBL" id="KN727065">
    <property type="protein sequence ID" value="KIH66571.1"/>
    <property type="molecule type" value="Genomic_DNA"/>
</dbReference>
<evidence type="ECO:0000256" key="2">
    <source>
        <dbReference type="PROSITE-ProRule" id="PRU00059"/>
    </source>
</evidence>
<gene>
    <name evidence="4" type="ORF">ANCDUO_03102</name>
</gene>
<dbReference type="InterPro" id="IPR035914">
    <property type="entry name" value="Sperma_CUB_dom_sf"/>
</dbReference>
<dbReference type="InterPro" id="IPR000859">
    <property type="entry name" value="CUB_dom"/>
</dbReference>
<evidence type="ECO:0000313" key="4">
    <source>
        <dbReference type="EMBL" id="KIH66571.1"/>
    </source>
</evidence>
<evidence type="ECO:0000313" key="5">
    <source>
        <dbReference type="Proteomes" id="UP000054047"/>
    </source>
</evidence>
<dbReference type="AlphaFoldDB" id="A0A0C2HAQ4"/>
<proteinExistence type="predicted"/>
<sequence length="182" mass="20686">MECHRKKELHLGGYAVTLYLFSDISESIKVPSLELLAWAFNQIITLTTPSECGDRLEAGAEWKPLTGYIKNSNPDNYLDGYHKCVYWIESPPNTWIKVKLGAIYFPKSDDGCVSGGVEIKANKNQTLTGYRFCAHEEEDDGDERIAFLSHTNRVPIIAYIRYIRGGFAGTFHLKYCYGKYII</sequence>
<name>A0A0C2HAQ4_9BILA</name>
<protein>
    <recommendedName>
        <fullName evidence="3">CUB domain-containing protein</fullName>
    </recommendedName>
</protein>
<dbReference type="OrthoDB" id="5843017at2759"/>
<keyword evidence="1" id="KW-1015">Disulfide bond</keyword>
<organism evidence="4 5">
    <name type="scientific">Ancylostoma duodenale</name>
    <dbReference type="NCBI Taxonomy" id="51022"/>
    <lineage>
        <taxon>Eukaryota</taxon>
        <taxon>Metazoa</taxon>
        <taxon>Ecdysozoa</taxon>
        <taxon>Nematoda</taxon>
        <taxon>Chromadorea</taxon>
        <taxon>Rhabditida</taxon>
        <taxon>Rhabditina</taxon>
        <taxon>Rhabditomorpha</taxon>
        <taxon>Strongyloidea</taxon>
        <taxon>Ancylostomatidae</taxon>
        <taxon>Ancylostomatinae</taxon>
        <taxon>Ancylostoma</taxon>
    </lineage>
</organism>
<reference evidence="4 5" key="1">
    <citation type="submission" date="2013-12" db="EMBL/GenBank/DDBJ databases">
        <title>Draft genome of the parsitic nematode Ancylostoma duodenale.</title>
        <authorList>
            <person name="Mitreva M."/>
        </authorList>
    </citation>
    <scope>NUCLEOTIDE SEQUENCE [LARGE SCALE GENOMIC DNA]</scope>
    <source>
        <strain evidence="4 5">Zhejiang</strain>
    </source>
</reference>
<dbReference type="SUPFAM" id="SSF49854">
    <property type="entry name" value="Spermadhesin, CUB domain"/>
    <property type="match status" value="1"/>
</dbReference>
<accession>A0A0C2HAQ4</accession>